<dbReference type="EMBL" id="LWDL01000019">
    <property type="protein sequence ID" value="OQW51351.1"/>
    <property type="molecule type" value="Genomic_DNA"/>
</dbReference>
<evidence type="ECO:0000256" key="8">
    <source>
        <dbReference type="ARBA" id="ARBA00022989"/>
    </source>
</evidence>
<evidence type="ECO:0000256" key="5">
    <source>
        <dbReference type="ARBA" id="ARBA00022692"/>
    </source>
</evidence>
<feature type="transmembrane region" description="Helical" evidence="11">
    <location>
        <begin position="120"/>
        <end position="142"/>
    </location>
</feature>
<keyword evidence="5 11" id="KW-0812">Transmembrane</keyword>
<dbReference type="InterPro" id="IPR008915">
    <property type="entry name" value="Peptidase_M50"/>
</dbReference>
<dbReference type="InterPro" id="IPR001478">
    <property type="entry name" value="PDZ"/>
</dbReference>
<dbReference type="CDD" id="cd06163">
    <property type="entry name" value="S2P-M50_PDZ_RseP-like"/>
    <property type="match status" value="1"/>
</dbReference>
<organism evidence="13 14">
    <name type="scientific">Candidatus Raskinella chloraquaticus</name>
    <dbReference type="NCBI Taxonomy" id="1951219"/>
    <lineage>
        <taxon>Bacteria</taxon>
        <taxon>Pseudomonadati</taxon>
        <taxon>Pseudomonadota</taxon>
        <taxon>Alphaproteobacteria</taxon>
        <taxon>Hyphomicrobiales</taxon>
        <taxon>Phreatobacteraceae</taxon>
        <taxon>Candidatus Raskinella</taxon>
    </lineage>
</organism>
<evidence type="ECO:0000256" key="11">
    <source>
        <dbReference type="RuleBase" id="RU362031"/>
    </source>
</evidence>
<dbReference type="GO" id="GO:0016020">
    <property type="term" value="C:membrane"/>
    <property type="evidence" value="ECO:0007669"/>
    <property type="project" value="UniProtKB-SubCell"/>
</dbReference>
<comment type="similarity">
    <text evidence="3 11">Belongs to the peptidase M50B family.</text>
</comment>
<dbReference type="InterPro" id="IPR041489">
    <property type="entry name" value="PDZ_6"/>
</dbReference>
<evidence type="ECO:0000256" key="10">
    <source>
        <dbReference type="ARBA" id="ARBA00023136"/>
    </source>
</evidence>
<dbReference type="PROSITE" id="PS50106">
    <property type="entry name" value="PDZ"/>
    <property type="match status" value="1"/>
</dbReference>
<keyword evidence="4 13" id="KW-0645">Protease</keyword>
<dbReference type="STRING" id="1827387.A4S15_10970"/>
<evidence type="ECO:0000256" key="7">
    <source>
        <dbReference type="ARBA" id="ARBA00022833"/>
    </source>
</evidence>
<name>A0A1W9HVT5_9HYPH</name>
<dbReference type="PANTHER" id="PTHR42837:SF2">
    <property type="entry name" value="MEMBRANE METALLOPROTEASE ARASP2, CHLOROPLASTIC-RELATED"/>
    <property type="match status" value="1"/>
</dbReference>
<evidence type="ECO:0000256" key="4">
    <source>
        <dbReference type="ARBA" id="ARBA00022670"/>
    </source>
</evidence>
<comment type="subcellular location">
    <subcellularLocation>
        <location evidence="2">Membrane</location>
        <topology evidence="2">Multi-pass membrane protein</topology>
    </subcellularLocation>
</comment>
<feature type="domain" description="PDZ" evidence="12">
    <location>
        <begin position="153"/>
        <end position="182"/>
    </location>
</feature>
<keyword evidence="11" id="KW-0479">Metal-binding</keyword>
<reference evidence="13 14" key="1">
    <citation type="journal article" date="2017" name="Water Res.">
        <title>Comammox in drinking water systems.</title>
        <authorList>
            <person name="Wang Y."/>
            <person name="Ma L."/>
            <person name="Mao Y."/>
            <person name="Jiang X."/>
            <person name="Xia Y."/>
            <person name="Yu K."/>
            <person name="Li B."/>
            <person name="Zhang T."/>
        </authorList>
    </citation>
    <scope>NUCLEOTIDE SEQUENCE [LARGE SCALE GENOMIC DNA]</scope>
    <source>
        <strain evidence="13">SG_bin8</strain>
    </source>
</reference>
<dbReference type="GO" id="GO:0006508">
    <property type="term" value="P:proteolysis"/>
    <property type="evidence" value="ECO:0007669"/>
    <property type="project" value="UniProtKB-KW"/>
</dbReference>
<dbReference type="InterPro" id="IPR036034">
    <property type="entry name" value="PDZ_sf"/>
</dbReference>
<dbReference type="Gene3D" id="2.30.42.10">
    <property type="match status" value="1"/>
</dbReference>
<feature type="transmembrane region" description="Helical" evidence="11">
    <location>
        <begin position="355"/>
        <end position="373"/>
    </location>
</feature>
<feature type="transmembrane region" description="Helical" evidence="11">
    <location>
        <begin position="12"/>
        <end position="31"/>
    </location>
</feature>
<protein>
    <recommendedName>
        <fullName evidence="11">Zinc metalloprotease</fullName>
        <ecNumber evidence="11">3.4.24.-</ecNumber>
    </recommendedName>
</protein>
<dbReference type="InterPro" id="IPR004387">
    <property type="entry name" value="Pept_M50_Zn"/>
</dbReference>
<evidence type="ECO:0000259" key="12">
    <source>
        <dbReference type="PROSITE" id="PS50106"/>
    </source>
</evidence>
<dbReference type="SUPFAM" id="SSF50156">
    <property type="entry name" value="PDZ domain-like"/>
    <property type="match status" value="1"/>
</dbReference>
<keyword evidence="9 11" id="KW-0482">Metalloprotease</keyword>
<comment type="caution">
    <text evidence="13">The sequence shown here is derived from an EMBL/GenBank/DDBJ whole genome shotgun (WGS) entry which is preliminary data.</text>
</comment>
<dbReference type="Pfam" id="PF17820">
    <property type="entry name" value="PDZ_6"/>
    <property type="match status" value="1"/>
</dbReference>
<evidence type="ECO:0000256" key="3">
    <source>
        <dbReference type="ARBA" id="ARBA00007931"/>
    </source>
</evidence>
<evidence type="ECO:0000256" key="6">
    <source>
        <dbReference type="ARBA" id="ARBA00022801"/>
    </source>
</evidence>
<evidence type="ECO:0000313" key="13">
    <source>
        <dbReference type="EMBL" id="OQW51351.1"/>
    </source>
</evidence>
<dbReference type="EC" id="3.4.24.-" evidence="11"/>
<proteinExistence type="inferred from homology"/>
<dbReference type="AlphaFoldDB" id="A0A1W9HVT5"/>
<keyword evidence="8 11" id="KW-1133">Transmembrane helix</keyword>
<evidence type="ECO:0000256" key="1">
    <source>
        <dbReference type="ARBA" id="ARBA00001947"/>
    </source>
</evidence>
<dbReference type="GO" id="GO:0046872">
    <property type="term" value="F:metal ion binding"/>
    <property type="evidence" value="ECO:0007669"/>
    <property type="project" value="UniProtKB-KW"/>
</dbReference>
<evidence type="ECO:0000256" key="9">
    <source>
        <dbReference type="ARBA" id="ARBA00023049"/>
    </source>
</evidence>
<keyword evidence="7 11" id="KW-0862">Zinc</keyword>
<keyword evidence="6 11" id="KW-0378">Hydrolase</keyword>
<dbReference type="SMART" id="SM00228">
    <property type="entry name" value="PDZ"/>
    <property type="match status" value="1"/>
</dbReference>
<accession>A0A1W9HVT5</accession>
<keyword evidence="10 11" id="KW-0472">Membrane</keyword>
<evidence type="ECO:0000313" key="14">
    <source>
        <dbReference type="Proteomes" id="UP000192872"/>
    </source>
</evidence>
<dbReference type="PANTHER" id="PTHR42837">
    <property type="entry name" value="REGULATOR OF SIGMA-E PROTEASE RSEP"/>
    <property type="match status" value="1"/>
</dbReference>
<evidence type="ECO:0000256" key="2">
    <source>
        <dbReference type="ARBA" id="ARBA00004141"/>
    </source>
</evidence>
<dbReference type="GO" id="GO:0004222">
    <property type="term" value="F:metalloendopeptidase activity"/>
    <property type="evidence" value="ECO:0007669"/>
    <property type="project" value="InterPro"/>
</dbReference>
<feature type="transmembrane region" description="Helical" evidence="11">
    <location>
        <begin position="305"/>
        <end position="325"/>
    </location>
</feature>
<sequence length="382" mass="41643">MDILSTLLSPFSFVATYFLPFIFVLIIVVFVHELGHFLVARWCGVAIESFSIGFGSEIVGWTDRHGTRWKIAWIPLGGYVKFLGDDNVASAGVSQAELERIPAEMRARTFQAKSVWQRSLIAAAGPLANFMLSIVIFATLFATIGRTTSEARIDAIVAGSPAEAAGFRIGDVVISVDGRDVSTFGEMQRLIATSNGRELEIMVRRGGLPQSLRAAAREQENVDRSGRKHRSFVLGLRTQPAAENVQIERSDPLTALWLGTRETWFVIDRTFSYIGDLFAGYASTQDLGGPIRIAEASGDAATVSFAALISLTAVLSVSIGLLNLFPIPMLDGGHLVFYGIEAILGRPLSERAQEIGLRIGFALVLMLMVMATWNDLARLWSS</sequence>
<comment type="cofactor">
    <cofactor evidence="1 11">
        <name>Zn(2+)</name>
        <dbReference type="ChEBI" id="CHEBI:29105"/>
    </cofactor>
</comment>
<dbReference type="Pfam" id="PF02163">
    <property type="entry name" value="Peptidase_M50"/>
    <property type="match status" value="1"/>
</dbReference>
<dbReference type="NCBIfam" id="TIGR00054">
    <property type="entry name" value="RIP metalloprotease RseP"/>
    <property type="match status" value="1"/>
</dbReference>
<dbReference type="RefSeq" id="WP_376802499.1">
    <property type="nucleotide sequence ID" value="NZ_DBNB01000015.1"/>
</dbReference>
<gene>
    <name evidence="13" type="ORF">A4S15_10970</name>
</gene>
<dbReference type="Proteomes" id="UP000192872">
    <property type="component" value="Unassembled WGS sequence"/>
</dbReference>